<organism evidence="2">
    <name type="scientific">Streptomyces sp. R08</name>
    <dbReference type="NCBI Taxonomy" id="3238624"/>
    <lineage>
        <taxon>Bacteria</taxon>
        <taxon>Bacillati</taxon>
        <taxon>Actinomycetota</taxon>
        <taxon>Actinomycetes</taxon>
        <taxon>Kitasatosporales</taxon>
        <taxon>Streptomycetaceae</taxon>
        <taxon>Streptomyces</taxon>
    </lineage>
</organism>
<sequence>MAFDGGRVAARGFQYQYLRTVEALLASARNGEAAVCRIEGPGNAMSLQHADSVDFDLADAAGRSLMAVQVKSAGTGRTVKAREAVAVLVHLITGFEAEQYRLITSAAPDKGCLRLAEVLRRHGSDVPLLKANLQDLLVRAPTVWGICQALSEEHWERLGRAGIEFDGRSDGQLREDLHHALRTERERAGQGLSHRAGGLVLGHLVAEVMRRAADPDLAHWDVREFHRSVLVGDEELVSAVGRHELGIVYGQMPPLPEVERTDLVNGIAEILFPGGDSAVGIRTCVITGLSGLGKSSLAAAHIADQAFRYDVVFWVDAESEEALVASFARVLAHLTSSEEPAEVRDPRLVRERVHAELQSLPGPWLMVFDDASAPVARAWIPRSGRGRVIVTALGGHWHGVQGRIDLSPMSSEEALRLLQLRLDLSEGQVEQYASSLSGLAQVLECWPLAIEVACGYLVTCGIGVDRLPAYTNTLIQRAADDERLVPAGYPRTLSAAVALSTERLISSARSRDLLRPTLATVAALCWLAPRRAPVHLALAGAFVGPADLPPAPGWVVFDEAQIPVREVIRELTDVSLVRYDEPLPTRTEAFPGSEDTVSMNAVLQDILARHLGLSQSDVAAGLAHVACHTDRWLRGALLSGQAERSWELAQHATALVGHIRSTHTADGYTALLMGNLAAFHHAHGQYDAARALLELELEWLAQAGDPDEGLTAQTHILLAHLTQLRKQADAGHRIAAHLLPVLSYLRQLDGPLPEPVAHLATEASRILQKHLRDEPDPALAQLLEDFRALADALPLTESTQATKDLLTIQDLLGHGEGERAEHAAAAALASSTDPWSRATADLKRLLIEALALQHKWEQADAALNDFLPYAGPRTLYGFAVHHLVHNVGCHCAWTWVTQGEQRAVELLGRLLEETGIAENPALETATDEARFILLQVVHDSWRAMNGSSQDEGFLEQMSRLNDKALTEPYDPDNVWERIYSGLVPRLSAVMGETVHRQYQEEGEAILAVGLAALERDPAVKDAYEAARCHAVLSLSTDPVYGSLTGRSTIDLLLPEARKFLPGPKALAILQPHKMVGATSPDTGKSIELQVHRACDKGLRRLTGPQPTLISPQHLTLVLTGQQLTLEHDDGTIIARATVQTSSQWRQAARARHSAVVFFGYGFALHDSPTHRRLMASPAELGCHINSTSDNGLLAAGLVSVRLQPTPSVQHQPPTTARQQPRRSTRAQRKKPHK</sequence>
<dbReference type="RefSeq" id="WP_369192402.1">
    <property type="nucleotide sequence ID" value="NZ_CP163431.1"/>
</dbReference>
<evidence type="ECO:0000313" key="2">
    <source>
        <dbReference type="EMBL" id="XDQ07631.1"/>
    </source>
</evidence>
<dbReference type="SUPFAM" id="SSF52540">
    <property type="entry name" value="P-loop containing nucleoside triphosphate hydrolases"/>
    <property type="match status" value="1"/>
</dbReference>
<reference evidence="2" key="1">
    <citation type="submission" date="2024-07" db="EMBL/GenBank/DDBJ databases">
        <authorList>
            <person name="Yu S.T."/>
        </authorList>
    </citation>
    <scope>NUCLEOTIDE SEQUENCE</scope>
    <source>
        <strain evidence="2">R08</strain>
    </source>
</reference>
<gene>
    <name evidence="2" type="ORF">AB5J58_48975</name>
</gene>
<proteinExistence type="predicted"/>
<feature type="region of interest" description="Disordered" evidence="1">
    <location>
        <begin position="1204"/>
        <end position="1233"/>
    </location>
</feature>
<dbReference type="InterPro" id="IPR027417">
    <property type="entry name" value="P-loop_NTPase"/>
</dbReference>
<dbReference type="AlphaFoldDB" id="A0AB39MQP0"/>
<feature type="compositionally biased region" description="Basic residues" evidence="1">
    <location>
        <begin position="1219"/>
        <end position="1233"/>
    </location>
</feature>
<name>A0AB39MQP0_9ACTN</name>
<dbReference type="Gene3D" id="3.40.50.300">
    <property type="entry name" value="P-loop containing nucleotide triphosphate hydrolases"/>
    <property type="match status" value="1"/>
</dbReference>
<protein>
    <recommendedName>
        <fullName evidence="3">NB-ARC domain-containing protein</fullName>
    </recommendedName>
</protein>
<dbReference type="EMBL" id="CP163431">
    <property type="protein sequence ID" value="XDQ07631.1"/>
    <property type="molecule type" value="Genomic_DNA"/>
</dbReference>
<feature type="compositionally biased region" description="Polar residues" evidence="1">
    <location>
        <begin position="1204"/>
        <end position="1218"/>
    </location>
</feature>
<evidence type="ECO:0000256" key="1">
    <source>
        <dbReference type="SAM" id="MobiDB-lite"/>
    </source>
</evidence>
<accession>A0AB39MQP0</accession>
<evidence type="ECO:0008006" key="3">
    <source>
        <dbReference type="Google" id="ProtNLM"/>
    </source>
</evidence>